<feature type="compositionally biased region" description="Basic and acidic residues" evidence="1">
    <location>
        <begin position="189"/>
        <end position="205"/>
    </location>
</feature>
<evidence type="ECO:0000313" key="3">
    <source>
        <dbReference type="Proteomes" id="UP000824998"/>
    </source>
</evidence>
<protein>
    <submittedName>
        <fullName evidence="2">Uncharacterized protein</fullName>
    </submittedName>
</protein>
<accession>A0A9P7YPJ9</accession>
<sequence>MECYKDWTPKLIVWIILHKDLLDLYEVLCHGNEILLADPPAVESLALDDYTVHFQGNLNTAVQLSIQVTSHPGVHQSYVNCRNEQFRTHTGPNQERPNPDPSQELNIRCSSHVSPWGAEKQLKPRVNPQASTLRGARSGEPPQDRIDQGFISITRDNIAPTSLIRRKIGDHSSITPALGAKSPQTRIPNHGDRGRGRKSFGKDKPPPTSARLGRRAVRKKTILSSVSIHG</sequence>
<dbReference type="EMBL" id="MU251388">
    <property type="protein sequence ID" value="KAG9237352.1"/>
    <property type="molecule type" value="Genomic_DNA"/>
</dbReference>
<gene>
    <name evidence="2" type="ORF">BJ875DRAFT_520543</name>
</gene>
<reference evidence="2" key="1">
    <citation type="journal article" date="2021" name="IMA Fungus">
        <title>Genomic characterization of three marine fungi, including Emericellopsis atlantica sp. nov. with signatures of a generalist lifestyle and marine biomass degradation.</title>
        <authorList>
            <person name="Hagestad O.C."/>
            <person name="Hou L."/>
            <person name="Andersen J.H."/>
            <person name="Hansen E.H."/>
            <person name="Altermark B."/>
            <person name="Li C."/>
            <person name="Kuhnert E."/>
            <person name="Cox R.J."/>
            <person name="Crous P.W."/>
            <person name="Spatafora J.W."/>
            <person name="Lail K."/>
            <person name="Amirebrahimi M."/>
            <person name="Lipzen A."/>
            <person name="Pangilinan J."/>
            <person name="Andreopoulos W."/>
            <person name="Hayes R.D."/>
            <person name="Ng V."/>
            <person name="Grigoriev I.V."/>
            <person name="Jackson S.A."/>
            <person name="Sutton T.D.S."/>
            <person name="Dobson A.D.W."/>
            <person name="Rama T."/>
        </authorList>
    </citation>
    <scope>NUCLEOTIDE SEQUENCE</scope>
    <source>
        <strain evidence="2">TRa018bII</strain>
    </source>
</reference>
<feature type="region of interest" description="Disordered" evidence="1">
    <location>
        <begin position="117"/>
        <end position="147"/>
    </location>
</feature>
<proteinExistence type="predicted"/>
<feature type="region of interest" description="Disordered" evidence="1">
    <location>
        <begin position="173"/>
        <end position="214"/>
    </location>
</feature>
<evidence type="ECO:0000256" key="1">
    <source>
        <dbReference type="SAM" id="MobiDB-lite"/>
    </source>
</evidence>
<organism evidence="2 3">
    <name type="scientific">Amylocarpus encephaloides</name>
    <dbReference type="NCBI Taxonomy" id="45428"/>
    <lineage>
        <taxon>Eukaryota</taxon>
        <taxon>Fungi</taxon>
        <taxon>Dikarya</taxon>
        <taxon>Ascomycota</taxon>
        <taxon>Pezizomycotina</taxon>
        <taxon>Leotiomycetes</taxon>
        <taxon>Helotiales</taxon>
        <taxon>Helotiales incertae sedis</taxon>
        <taxon>Amylocarpus</taxon>
    </lineage>
</organism>
<dbReference type="AlphaFoldDB" id="A0A9P7YPJ9"/>
<name>A0A9P7YPJ9_9HELO</name>
<dbReference type="Proteomes" id="UP000824998">
    <property type="component" value="Unassembled WGS sequence"/>
</dbReference>
<keyword evidence="3" id="KW-1185">Reference proteome</keyword>
<comment type="caution">
    <text evidence="2">The sequence shown here is derived from an EMBL/GenBank/DDBJ whole genome shotgun (WGS) entry which is preliminary data.</text>
</comment>
<evidence type="ECO:0000313" key="2">
    <source>
        <dbReference type="EMBL" id="KAG9237352.1"/>
    </source>
</evidence>